<evidence type="ECO:0000256" key="1">
    <source>
        <dbReference type="ARBA" id="ARBA00022679"/>
    </source>
</evidence>
<dbReference type="InterPro" id="IPR016181">
    <property type="entry name" value="Acyl_CoA_acyltransferase"/>
</dbReference>
<evidence type="ECO:0000313" key="4">
    <source>
        <dbReference type="Proteomes" id="UP000035709"/>
    </source>
</evidence>
<proteinExistence type="predicted"/>
<dbReference type="EMBL" id="AP014808">
    <property type="protein sequence ID" value="BAQ57129.1"/>
    <property type="molecule type" value="Genomic_DNA"/>
</dbReference>
<protein>
    <submittedName>
        <fullName evidence="3">Acetyltransferase</fullName>
    </submittedName>
</protein>
<dbReference type="Gene3D" id="3.40.630.30">
    <property type="match status" value="1"/>
</dbReference>
<sequence length="161" mass="18637">MQLMKNMKIRIKKIKEITDQHYKLLLNADPSKKLVDDYLKRSWVYEAVAFGKLAGIIVLLPTRPETLEIVNLSVSKKFQRHGIGTHLVQYAIKFGQINGYHTLEVGTGTTSFGPLYLYQKCGFRMISIDRDFFSKNYSKPLIENNLLLKDMVRLRLDIKSI</sequence>
<keyword evidence="4" id="KW-1185">Reference proteome</keyword>
<dbReference type="KEGG" id="lae:LBAT_0740"/>
<feature type="domain" description="N-acetyltransferase" evidence="2">
    <location>
        <begin position="9"/>
        <end position="142"/>
    </location>
</feature>
<dbReference type="SUPFAM" id="SSF55729">
    <property type="entry name" value="Acyl-CoA N-acyltransferases (Nat)"/>
    <property type="match status" value="1"/>
</dbReference>
<keyword evidence="1 3" id="KW-0808">Transferase</keyword>
<evidence type="ECO:0000259" key="2">
    <source>
        <dbReference type="PROSITE" id="PS51186"/>
    </source>
</evidence>
<gene>
    <name evidence="3" type="ORF">LBAT_0740</name>
</gene>
<dbReference type="Proteomes" id="UP000035709">
    <property type="component" value="Chromosome"/>
</dbReference>
<dbReference type="PATRIC" id="fig|1600.4.peg.755"/>
<evidence type="ECO:0000313" key="3">
    <source>
        <dbReference type="EMBL" id="BAQ57129.1"/>
    </source>
</evidence>
<dbReference type="AlphaFoldDB" id="A0A0D6A355"/>
<reference evidence="3 4" key="1">
    <citation type="submission" date="2015-03" db="EMBL/GenBank/DDBJ databases">
        <title>Complete genome sequence of Lactobacillus acetotolerans NBRC 13120.</title>
        <authorList>
            <person name="Toh H."/>
            <person name="Morita H."/>
            <person name="Fujita N."/>
        </authorList>
    </citation>
    <scope>NUCLEOTIDE SEQUENCE [LARGE SCALE GENOMIC DNA]</scope>
    <source>
        <strain evidence="3 4">NBRC 13120</strain>
    </source>
</reference>
<dbReference type="InterPro" id="IPR000182">
    <property type="entry name" value="GNAT_dom"/>
</dbReference>
<dbReference type="STRING" id="1600.LBAT_0740"/>
<dbReference type="PANTHER" id="PTHR13947:SF37">
    <property type="entry name" value="LD18367P"/>
    <property type="match status" value="1"/>
</dbReference>
<organism evidence="3 4">
    <name type="scientific">Lactobacillus acetotolerans</name>
    <dbReference type="NCBI Taxonomy" id="1600"/>
    <lineage>
        <taxon>Bacteria</taxon>
        <taxon>Bacillati</taxon>
        <taxon>Bacillota</taxon>
        <taxon>Bacilli</taxon>
        <taxon>Lactobacillales</taxon>
        <taxon>Lactobacillaceae</taxon>
        <taxon>Lactobacillus</taxon>
    </lineage>
</organism>
<accession>A0A0D6A355</accession>
<dbReference type="GO" id="GO:0008080">
    <property type="term" value="F:N-acetyltransferase activity"/>
    <property type="evidence" value="ECO:0007669"/>
    <property type="project" value="InterPro"/>
</dbReference>
<dbReference type="CDD" id="cd04301">
    <property type="entry name" value="NAT_SF"/>
    <property type="match status" value="1"/>
</dbReference>
<dbReference type="PANTHER" id="PTHR13947">
    <property type="entry name" value="GNAT FAMILY N-ACETYLTRANSFERASE"/>
    <property type="match status" value="1"/>
</dbReference>
<name>A0A0D6A355_9LACO</name>
<dbReference type="PROSITE" id="PS51186">
    <property type="entry name" value="GNAT"/>
    <property type="match status" value="1"/>
</dbReference>
<dbReference type="Pfam" id="PF00583">
    <property type="entry name" value="Acetyltransf_1"/>
    <property type="match status" value="1"/>
</dbReference>
<dbReference type="InterPro" id="IPR050769">
    <property type="entry name" value="NAT_camello-type"/>
</dbReference>